<name>A0A5U9NYD8_SALMU</name>
<accession>A0A5U9NYD8</accession>
<evidence type="ECO:0000313" key="2">
    <source>
        <dbReference type="EMBL" id="EBS3167672.1"/>
    </source>
</evidence>
<dbReference type="InterPro" id="IPR021944">
    <property type="entry name" value="DUF3560"/>
</dbReference>
<organism evidence="2">
    <name type="scientific">Salmonella muenchen</name>
    <dbReference type="NCBI Taxonomy" id="596"/>
    <lineage>
        <taxon>Bacteria</taxon>
        <taxon>Pseudomonadati</taxon>
        <taxon>Pseudomonadota</taxon>
        <taxon>Gammaproteobacteria</taxon>
        <taxon>Enterobacterales</taxon>
        <taxon>Enterobacteriaceae</taxon>
        <taxon>Salmonella</taxon>
    </lineage>
</organism>
<comment type="caution">
    <text evidence="2">The sequence shown here is derived from an EMBL/GenBank/DDBJ whole genome shotgun (WGS) entry which is preliminary data.</text>
</comment>
<sequence length="357" mass="40873">MTEVTTISNWMEHPKSLLSTDTGYKLRHVDGIMVKSAEHETLFFVQDDGSLVEDGYSYEAQTGRIPLELVEVTEKIHKLWEEQQLRGADFTNRYEERLEERRERYEDRAYRARKESSALHQRASAMLSVIPLGQPILVGHHSERGHRRLLEKADNLYRKAFVECAGKADHYENKAAGVGRGGISSDDPDAVFKLLCKLQSCMKSQLSMKAANKAIRSHKKDRNQQVSALIDLGFTFEDTNVLLDGDFCGRIGFAPYALQNNNAEIKRLQTRIKQLESVKAVAEPQRKEYDGFDLEIDPEDNRILFYFDGKPADEVRSVLKSHSFKWSPTRKAWVRKITPNAMAHAEMVKRALLDMNL</sequence>
<dbReference type="EMBL" id="AAGVCK010000027">
    <property type="protein sequence ID" value="EBS3167672.1"/>
    <property type="molecule type" value="Genomic_DNA"/>
</dbReference>
<proteinExistence type="predicted"/>
<protein>
    <submittedName>
        <fullName evidence="2">DUF3560 domain-containing protein</fullName>
    </submittedName>
</protein>
<gene>
    <name evidence="2" type="ORF">DSR33_23230</name>
</gene>
<feature type="coiled-coil region" evidence="1">
    <location>
        <begin position="88"/>
        <end position="115"/>
    </location>
</feature>
<dbReference type="AlphaFoldDB" id="A0A5U9NYD8"/>
<reference evidence="2" key="1">
    <citation type="submission" date="2018-07" db="EMBL/GenBank/DDBJ databases">
        <authorList>
            <person name="Ashton P.M."/>
            <person name="Dallman T."/>
            <person name="Nair S."/>
            <person name="De Pinna E."/>
            <person name="Peters T."/>
            <person name="Grant K."/>
        </authorList>
    </citation>
    <scope>NUCLEOTIDE SEQUENCE</scope>
    <source>
        <strain evidence="2">488731</strain>
    </source>
</reference>
<evidence type="ECO:0000256" key="1">
    <source>
        <dbReference type="SAM" id="Coils"/>
    </source>
</evidence>
<dbReference type="Pfam" id="PF12083">
    <property type="entry name" value="DUF3560"/>
    <property type="match status" value="1"/>
</dbReference>
<keyword evidence="1" id="KW-0175">Coiled coil</keyword>